<sequence>SLIPASTMNWHRAPDAFNLGQQVIDRSPDPKPPHFLKHQVYDDPKVFAKIDEHAIEVSRREHPTFRDLMWDLVYRVRLTELERARVIFRWMTSKDMKNIQFAQAEKGSPEAFLSNYKRGTFARIYELLCSFAQLNCVTVSGYAKGVEYRPGCVFRNQAHNHSWNVIKIDGAWQLVDAHWAMRYLSSENNSPENLVYEYDDFYFMMEPQQAVYSHYPEDPRWQLLRQPLTLEQFEDLPLTKSHFFKCGMSFEQATHGVVWTKQGKLQMALGYGKRASFTFKLHYGEELIDRFRGTELKSFVLQETTFNQIQFYFRMPMSGHYYLTVYAQEVTGHIGVENTYRAACEYRINCEEAAADATPFPTCHDCNWGPGIHVEKYGLAPSHKDGVVSSVNGQVQLYFRKSRPEVNLLAKLRHNNYAENALDQYNKQFEAPNQSTFQITLPEPGEFGLEVYANEPADGDTFTHMCQYLLHYEAPPGYVGGNQFAGTTPPREMYNYNYEIAPLGDLPAPYTDTEPEFHKLNLQGGQMSMPQGQQQQPHRQQQQYIPSTTAKTVQGDPYRYGGHSGSGAPAPQSGANMSAPAAGGGRNSPRGGPGGGMASQLGPKPYCAPGSSGDQQQQPQFSSVSGQTASPSRAGGPGPGGYGGPAGTQGGPGGYGGPAGTQGGPGGYGGPAGTQGGPGGYGGPAGTQGGPGGYGGPAGTQGGPGSGSRYGPGRDQQLSAGPDDMPPDFLPPPPPDMLTGQPSDEMASARRAPGYASAPGAPGGQAKHPAEQPYQQQYQQQQQARPGAAAPGESADPDDDAYLAQQPYMRDVLLGKPLRSHDLDPESGTLLERRSGPGSGSGSNRGSRGASPNAPASRKPAYTAMPASTESNLTIKRKTAMPSNLEQLRQAPTSVLKPAHHDQYAKTWEPKGQYGQKVVVEPPPSDFSLPSHMDAIGKSLQAPAPAAVDPKPQLPPAAGYQKPAQEQFRRTDTHALETAQQHDPKNFKELIWRLIYGPRVNDELEKVRILFFWLCSKDLSKLHFSSYKPDSPESILMGIKAGTSTYAQAFYTLCSACDIPCQIIAGYAKGAEYHPGMVFDSDTRGRHSWNAVLVAGQWQLVDCHWAARRLIGKQSTLDNVRYELDEFYFLPSPAKLVYTHLPDREEWQLLREPITKLQFEALAPVKSAFFKHGLDLRSHLLARIDYDADAAAADAAASGADCPEVQPALLVKLGVPWDSASRLAFTFTLGAHSVSAAEGSAQAQQEEEESTRRLSRFGVHFYDPRDSTATFALRPPQSGAYRLILYAKEVESGDSKAPMPAPGKEQLVFGAVCEYRLDAVVRSPRVEPFPMCQNTSYGPNEANIKYKLSAMNPAEDLPLFTTNTLSEDVMLKVPGSEADRLRFMVKLKSPHQSEPLESACVSRVVQAQLLIRALPPSPGLYGLEIYANRSGTDGDKLFLVYQLLLAHRGPGAIPLPQPPGSLGPSAKGQELSLACVSPIDPLCTLSEPGRDLVVEFVARGPKLRLTSQLNRLDATQQQQQSGDSVLQQAIPDQPNRTSFTLSPASAGWHRLVVFGMPAGQVGENFPNLYSLLILVTPGAGRQAVNAAELQFPQQFAQWKDGCALRQPIRWRLAPSAAPDGYVAFDLRVPKARAVAVVCQNDWTQLAESSEGSGDWHGRAQLGRFGAGKTVSVCANFGGQADNYSTLLEYQIA</sequence>
<gene>
    <name evidence="3" type="ORF">BOX15_Mlig001912g1</name>
</gene>
<dbReference type="PANTHER" id="PTHR47020">
    <property type="entry name" value="HILLARIN"/>
    <property type="match status" value="1"/>
</dbReference>
<dbReference type="InterPro" id="IPR002931">
    <property type="entry name" value="Transglutaminase-like"/>
</dbReference>
<dbReference type="SMART" id="SM00460">
    <property type="entry name" value="TGc"/>
    <property type="match status" value="2"/>
</dbReference>
<feature type="compositionally biased region" description="Low complexity" evidence="1">
    <location>
        <begin position="844"/>
        <end position="853"/>
    </location>
</feature>
<feature type="compositionally biased region" description="Low complexity" evidence="1">
    <location>
        <begin position="523"/>
        <end position="543"/>
    </location>
</feature>
<evidence type="ECO:0000313" key="3">
    <source>
        <dbReference type="EMBL" id="PAA47529.1"/>
    </source>
</evidence>
<protein>
    <recommendedName>
        <fullName evidence="2">Transglutaminase-like domain-containing protein</fullName>
    </recommendedName>
</protein>
<name>A0A267DG49_9PLAT</name>
<proteinExistence type="predicted"/>
<dbReference type="PANTHER" id="PTHR47020:SF1">
    <property type="entry name" value="HILLARIN"/>
    <property type="match status" value="1"/>
</dbReference>
<dbReference type="Pfam" id="PF01841">
    <property type="entry name" value="Transglut_core"/>
    <property type="match status" value="1"/>
</dbReference>
<feature type="compositionally biased region" description="Low complexity" evidence="1">
    <location>
        <begin position="749"/>
        <end position="793"/>
    </location>
</feature>
<dbReference type="Proteomes" id="UP000215902">
    <property type="component" value="Unassembled WGS sequence"/>
</dbReference>
<feature type="non-terminal residue" evidence="3">
    <location>
        <position position="1"/>
    </location>
</feature>
<organism evidence="3 4">
    <name type="scientific">Macrostomum lignano</name>
    <dbReference type="NCBI Taxonomy" id="282301"/>
    <lineage>
        <taxon>Eukaryota</taxon>
        <taxon>Metazoa</taxon>
        <taxon>Spiralia</taxon>
        <taxon>Lophotrochozoa</taxon>
        <taxon>Platyhelminthes</taxon>
        <taxon>Rhabditophora</taxon>
        <taxon>Macrostomorpha</taxon>
        <taxon>Macrostomida</taxon>
        <taxon>Macrostomidae</taxon>
        <taxon>Macrostomum</taxon>
    </lineage>
</organism>
<dbReference type="InterPro" id="IPR053041">
    <property type="entry name" value="Transglut-like_Superfamily_Mod"/>
</dbReference>
<feature type="domain" description="Transglutaminase-like" evidence="2">
    <location>
        <begin position="1036"/>
        <end position="1105"/>
    </location>
</feature>
<dbReference type="InterPro" id="IPR038765">
    <property type="entry name" value="Papain-like_cys_pep_sf"/>
</dbReference>
<keyword evidence="4" id="KW-1185">Reference proteome</keyword>
<dbReference type="STRING" id="282301.A0A267DG49"/>
<feature type="region of interest" description="Disordered" evidence="1">
    <location>
        <begin position="523"/>
        <end position="876"/>
    </location>
</feature>
<dbReference type="SUPFAM" id="SSF54001">
    <property type="entry name" value="Cysteine proteinases"/>
    <property type="match status" value="2"/>
</dbReference>
<evidence type="ECO:0000256" key="1">
    <source>
        <dbReference type="SAM" id="MobiDB-lite"/>
    </source>
</evidence>
<dbReference type="OrthoDB" id="6129702at2759"/>
<dbReference type="InterPro" id="IPR056564">
    <property type="entry name" value="Ig-like_KY"/>
</dbReference>
<accession>A0A267DG49</accession>
<dbReference type="EMBL" id="NIVC01004420">
    <property type="protein sequence ID" value="PAA47529.1"/>
    <property type="molecule type" value="Genomic_DNA"/>
</dbReference>
<feature type="region of interest" description="Disordered" evidence="1">
    <location>
        <begin position="942"/>
        <end position="964"/>
    </location>
</feature>
<feature type="compositionally biased region" description="Gly residues" evidence="1">
    <location>
        <begin position="582"/>
        <end position="597"/>
    </location>
</feature>
<dbReference type="Gene3D" id="3.10.620.30">
    <property type="match status" value="1"/>
</dbReference>
<dbReference type="Pfam" id="PF23265">
    <property type="entry name" value="Ig-like_KY"/>
    <property type="match status" value="3"/>
</dbReference>
<feature type="compositionally biased region" description="Gly residues" evidence="1">
    <location>
        <begin position="635"/>
        <end position="710"/>
    </location>
</feature>
<reference evidence="3 4" key="1">
    <citation type="submission" date="2017-06" db="EMBL/GenBank/DDBJ databases">
        <title>A platform for efficient transgenesis in Macrostomum lignano, a flatworm model organism for stem cell research.</title>
        <authorList>
            <person name="Berezikov E."/>
        </authorList>
    </citation>
    <scope>NUCLEOTIDE SEQUENCE [LARGE SCALE GENOMIC DNA]</scope>
    <source>
        <strain evidence="3">DV1</strain>
        <tissue evidence="3">Whole organism</tissue>
    </source>
</reference>
<evidence type="ECO:0000313" key="4">
    <source>
        <dbReference type="Proteomes" id="UP000215902"/>
    </source>
</evidence>
<comment type="caution">
    <text evidence="3">The sequence shown here is derived from an EMBL/GenBank/DDBJ whole genome shotgun (WGS) entry which is preliminary data.</text>
</comment>
<feature type="domain" description="Transglutaminase-like" evidence="2">
    <location>
        <begin position="113"/>
        <end position="179"/>
    </location>
</feature>
<evidence type="ECO:0000259" key="2">
    <source>
        <dbReference type="SMART" id="SM00460"/>
    </source>
</evidence>
<feature type="compositionally biased region" description="Low complexity" evidence="1">
    <location>
        <begin position="610"/>
        <end position="627"/>
    </location>
</feature>